<dbReference type="PANTHER" id="PTHR38899:SF1">
    <property type="entry name" value="PROTEIN KINASE"/>
    <property type="match status" value="1"/>
</dbReference>
<evidence type="ECO:0000313" key="2">
    <source>
        <dbReference type="EMBL" id="CAE7211371.1"/>
    </source>
</evidence>
<feature type="region of interest" description="Disordered" evidence="1">
    <location>
        <begin position="268"/>
        <end position="287"/>
    </location>
</feature>
<protein>
    <submittedName>
        <fullName evidence="2">Ift81 protein</fullName>
    </submittedName>
</protein>
<name>A0A812JKT9_9DINO</name>
<sequence>MGRKCGLFRMDFALSGPASKQYFQGDGNEIKRWTREAMGRNRVTKVWDESGRVLAAEVVAAQPRRAESPTAEVAIPDIQTSQARSCIFFDWDDTLCPTSFLQQVVLPCLPQIPGQELPRIRKENPFYEELAATAKLIEEVLRAAKKLASVAIITLARRPWLNDVSEACLPGLNLPSLLTELQIPVLYAREHVPMAVANMGSPGAYIRAKRDAMRSCVKQLFGNTANVKGFISIGDSEIEHCALQQLVGSIGASSMMQTPASGMPHCKIVGEPSSQGPSPSDPCEPRPKLKRAAICRSHRTGRHAGHCRFEMAFQKNSDVYTQLPRAMHTTS</sequence>
<keyword evidence="3" id="KW-1185">Reference proteome</keyword>
<organism evidence="2 3">
    <name type="scientific">Symbiodinium natans</name>
    <dbReference type="NCBI Taxonomy" id="878477"/>
    <lineage>
        <taxon>Eukaryota</taxon>
        <taxon>Sar</taxon>
        <taxon>Alveolata</taxon>
        <taxon>Dinophyceae</taxon>
        <taxon>Suessiales</taxon>
        <taxon>Symbiodiniaceae</taxon>
        <taxon>Symbiodinium</taxon>
    </lineage>
</organism>
<accession>A0A812JKT9</accession>
<proteinExistence type="predicted"/>
<dbReference type="Proteomes" id="UP000604046">
    <property type="component" value="Unassembled WGS sequence"/>
</dbReference>
<comment type="caution">
    <text evidence="2">The sequence shown here is derived from an EMBL/GenBank/DDBJ whole genome shotgun (WGS) entry which is preliminary data.</text>
</comment>
<dbReference type="AlphaFoldDB" id="A0A812JKT9"/>
<dbReference type="PANTHER" id="PTHR38899">
    <property type="entry name" value="DOMAIN OOKINETE PROTEIN, PUTATIVE-RELATED"/>
    <property type="match status" value="1"/>
</dbReference>
<dbReference type="SUPFAM" id="SSF56784">
    <property type="entry name" value="HAD-like"/>
    <property type="match status" value="1"/>
</dbReference>
<gene>
    <name evidence="2" type="primary">Ift81</name>
    <name evidence="2" type="ORF">SNAT2548_LOCUS7099</name>
</gene>
<dbReference type="EMBL" id="CAJNDS010000488">
    <property type="protein sequence ID" value="CAE7211371.1"/>
    <property type="molecule type" value="Genomic_DNA"/>
</dbReference>
<reference evidence="2" key="1">
    <citation type="submission" date="2021-02" db="EMBL/GenBank/DDBJ databases">
        <authorList>
            <person name="Dougan E. K."/>
            <person name="Rhodes N."/>
            <person name="Thang M."/>
            <person name="Chan C."/>
        </authorList>
    </citation>
    <scope>NUCLEOTIDE SEQUENCE</scope>
</reference>
<evidence type="ECO:0000313" key="3">
    <source>
        <dbReference type="Proteomes" id="UP000604046"/>
    </source>
</evidence>
<dbReference type="InterPro" id="IPR036412">
    <property type="entry name" value="HAD-like_sf"/>
</dbReference>
<evidence type="ECO:0000256" key="1">
    <source>
        <dbReference type="SAM" id="MobiDB-lite"/>
    </source>
</evidence>